<dbReference type="Gene3D" id="3.30.465.10">
    <property type="match status" value="2"/>
</dbReference>
<dbReference type="InterPro" id="IPR050432">
    <property type="entry name" value="FAD-linked_Oxidoreductases_BP"/>
</dbReference>
<evidence type="ECO:0000256" key="3">
    <source>
        <dbReference type="SAM" id="SignalP"/>
    </source>
</evidence>
<comment type="similarity">
    <text evidence="1">Belongs to the oxygen-dependent FAD-linked oxidoreductase family.</text>
</comment>
<gene>
    <name evidence="5" type="ORF">ACET3X_005817</name>
</gene>
<name>A0ABR3UGH6_9PLEO</name>
<dbReference type="PROSITE" id="PS51387">
    <property type="entry name" value="FAD_PCMH"/>
    <property type="match status" value="1"/>
</dbReference>
<feature type="chain" id="PRO_5045243458" description="FAD-binding PCMH-type domain-containing protein" evidence="3">
    <location>
        <begin position="21"/>
        <end position="642"/>
    </location>
</feature>
<organism evidence="5 6">
    <name type="scientific">Alternaria dauci</name>
    <dbReference type="NCBI Taxonomy" id="48095"/>
    <lineage>
        <taxon>Eukaryota</taxon>
        <taxon>Fungi</taxon>
        <taxon>Dikarya</taxon>
        <taxon>Ascomycota</taxon>
        <taxon>Pezizomycotina</taxon>
        <taxon>Dothideomycetes</taxon>
        <taxon>Pleosporomycetidae</taxon>
        <taxon>Pleosporales</taxon>
        <taxon>Pleosporineae</taxon>
        <taxon>Pleosporaceae</taxon>
        <taxon>Alternaria</taxon>
        <taxon>Alternaria sect. Porri</taxon>
    </lineage>
</organism>
<feature type="signal peptide" evidence="3">
    <location>
        <begin position="1"/>
        <end position="20"/>
    </location>
</feature>
<keyword evidence="2" id="KW-0560">Oxidoreductase</keyword>
<dbReference type="Proteomes" id="UP001578633">
    <property type="component" value="Chromosome 5"/>
</dbReference>
<dbReference type="PANTHER" id="PTHR13878">
    <property type="entry name" value="GULONOLACTONE OXIDASE"/>
    <property type="match status" value="1"/>
</dbReference>
<dbReference type="InterPro" id="IPR036318">
    <property type="entry name" value="FAD-bd_PCMH-like_sf"/>
</dbReference>
<evidence type="ECO:0000259" key="4">
    <source>
        <dbReference type="PROSITE" id="PS51387"/>
    </source>
</evidence>
<accession>A0ABR3UGH6</accession>
<keyword evidence="6" id="KW-1185">Reference proteome</keyword>
<dbReference type="InterPro" id="IPR016169">
    <property type="entry name" value="FAD-bd_PCMH_sub2"/>
</dbReference>
<dbReference type="InterPro" id="IPR012951">
    <property type="entry name" value="BBE"/>
</dbReference>
<dbReference type="InterPro" id="IPR016166">
    <property type="entry name" value="FAD-bd_PCMH"/>
</dbReference>
<evidence type="ECO:0000256" key="1">
    <source>
        <dbReference type="ARBA" id="ARBA00005466"/>
    </source>
</evidence>
<dbReference type="EMBL" id="JBHGVX010000005">
    <property type="protein sequence ID" value="KAL1795593.1"/>
    <property type="molecule type" value="Genomic_DNA"/>
</dbReference>
<feature type="domain" description="FAD-binding PCMH-type" evidence="4">
    <location>
        <begin position="143"/>
        <end position="325"/>
    </location>
</feature>
<evidence type="ECO:0000313" key="6">
    <source>
        <dbReference type="Proteomes" id="UP001578633"/>
    </source>
</evidence>
<proteinExistence type="inferred from homology"/>
<evidence type="ECO:0000256" key="2">
    <source>
        <dbReference type="ARBA" id="ARBA00023002"/>
    </source>
</evidence>
<comment type="caution">
    <text evidence="5">The sequence shown here is derived from an EMBL/GenBank/DDBJ whole genome shotgun (WGS) entry which is preliminary data.</text>
</comment>
<sequence>MFTMRCITLFPLLLLATTTALHFDWERDQLTREDAASNEALRFGSASATAASGSCKIIPQDATWPNEDAWASFNDTLGGALLKPKPLASVCYAGEGYNASKCDQLKSSWAGMNLHSDDPVSIMSQWASGNTCTPTSQPNSTCTQGGWPEYVVNATTVRQIQLAVNFARNQNIRLVIKNSGHDFNGKSIGGYSLSVWTHNLKGMAYNLNYTSPTGSYNGRAVTYAAGVQAYEGSTLMRQKDMVMIVAGGGTVSIAGGFLQGGGHSSYTSYYGLAADQVLAITAVTADGRVVEAHEGENADLFWAFRGGGGGTFGIITSVVVKAFPPTPLASTSIRFSTTPDRGSNAPPISTETFWAGMRTYWEFSVTICDAGGLGYNFIYPESSTTGLTFTVGISVPNQTTTEHRRFVRPLLQKLNDLGIQQPMPTVRRSLTSPFSYEEGYKDEASHLFKRLLGETTGHTLIASRFFPRTTFSNTSALESSHLAIRHVVENGSLTFHGMNYAPTLSVSGNPNNAVNPAFRTTVLHAQAYEPNAHWDGKAPILSRGALTERHERLQGYMQTWRDITAGSGSYINEGDAQDWEWKEAFFGSNYEELARIKRKYDPEGVFWAIGGVGSDEWEIRNVDGSKREGIVTQDGRLCKAGL</sequence>
<evidence type="ECO:0000313" key="5">
    <source>
        <dbReference type="EMBL" id="KAL1795593.1"/>
    </source>
</evidence>
<dbReference type="PANTHER" id="PTHR13878:SF91">
    <property type="entry name" value="FAD BINDING DOMAIN PROTEIN (AFU_ORTHOLOGUE AFUA_6G12070)-RELATED"/>
    <property type="match status" value="1"/>
</dbReference>
<dbReference type="InterPro" id="IPR006094">
    <property type="entry name" value="Oxid_FAD_bind_N"/>
</dbReference>
<dbReference type="GeneID" id="96086139"/>
<dbReference type="SUPFAM" id="SSF56176">
    <property type="entry name" value="FAD-binding/transporter-associated domain-like"/>
    <property type="match status" value="1"/>
</dbReference>
<dbReference type="Pfam" id="PF08031">
    <property type="entry name" value="BBE"/>
    <property type="match status" value="1"/>
</dbReference>
<reference evidence="5 6" key="1">
    <citation type="submission" date="2024-09" db="EMBL/GenBank/DDBJ databases">
        <title>T2T genomes of carrot and Alternaria dauci and their utility for understanding host-pathogen interaction during carrot leaf blight disease.</title>
        <authorList>
            <person name="Liu W."/>
            <person name="Xu S."/>
            <person name="Ou C."/>
            <person name="Liu X."/>
            <person name="Zhuang F."/>
            <person name="Deng X.W."/>
        </authorList>
    </citation>
    <scope>NUCLEOTIDE SEQUENCE [LARGE SCALE GENOMIC DNA]</scope>
    <source>
        <strain evidence="5 6">A2016</strain>
    </source>
</reference>
<dbReference type="RefSeq" id="XP_069306177.1">
    <property type="nucleotide sequence ID" value="XM_069451960.1"/>
</dbReference>
<protein>
    <recommendedName>
        <fullName evidence="4">FAD-binding PCMH-type domain-containing protein</fullName>
    </recommendedName>
</protein>
<keyword evidence="3" id="KW-0732">Signal</keyword>
<dbReference type="Pfam" id="PF01565">
    <property type="entry name" value="FAD_binding_4"/>
    <property type="match status" value="1"/>
</dbReference>